<dbReference type="GO" id="GO:0008686">
    <property type="term" value="F:3,4-dihydroxy-2-butanone-4-phosphate synthase activity"/>
    <property type="evidence" value="ECO:0007669"/>
    <property type="project" value="UniProtKB-EC"/>
</dbReference>
<dbReference type="Gene3D" id="3.90.870.10">
    <property type="entry name" value="DHBP synthase"/>
    <property type="match status" value="1"/>
</dbReference>
<evidence type="ECO:0000256" key="10">
    <source>
        <dbReference type="ARBA" id="ARBA00022833"/>
    </source>
</evidence>
<evidence type="ECO:0000256" key="13">
    <source>
        <dbReference type="ARBA" id="ARBA00023211"/>
    </source>
</evidence>
<dbReference type="InterPro" id="IPR016299">
    <property type="entry name" value="Riboflavin_synth_RibBA"/>
</dbReference>
<feature type="region of interest" description="GTP cyclohydrolase II" evidence="17">
    <location>
        <begin position="207"/>
        <end position="413"/>
    </location>
</feature>
<evidence type="ECO:0000256" key="16">
    <source>
        <dbReference type="ARBA" id="ARBA00049295"/>
    </source>
</evidence>
<feature type="site" description="Essential for DHBP synthase activity" evidence="17">
    <location>
        <position position="169"/>
    </location>
</feature>
<feature type="domain" description="GTP cyclohydrolase II" evidence="18">
    <location>
        <begin position="212"/>
        <end position="378"/>
    </location>
</feature>
<dbReference type="HAMAP" id="MF_00180">
    <property type="entry name" value="RibB"/>
    <property type="match status" value="1"/>
</dbReference>
<dbReference type="PANTHER" id="PTHR21327">
    <property type="entry name" value="GTP CYCLOHYDROLASE II-RELATED"/>
    <property type="match status" value="1"/>
</dbReference>
<feature type="binding site" evidence="17">
    <location>
        <begin position="257"/>
        <end position="261"/>
    </location>
    <ligand>
        <name>GTP</name>
        <dbReference type="ChEBI" id="CHEBI:37565"/>
    </ligand>
</feature>
<feature type="active site" description="Nucleophile; for GTP cyclohydrolase activity" evidence="17">
    <location>
        <position position="336"/>
    </location>
</feature>
<dbReference type="Pfam" id="PF00926">
    <property type="entry name" value="DHBP_synthase"/>
    <property type="match status" value="1"/>
</dbReference>
<keyword evidence="11 17" id="KW-0460">Magnesium</keyword>
<dbReference type="EC" id="3.5.4.25" evidence="17"/>
<dbReference type="InterPro" id="IPR000422">
    <property type="entry name" value="DHBP_synthase_RibB"/>
</dbReference>
<dbReference type="PANTHER" id="PTHR21327:SF18">
    <property type="entry name" value="3,4-DIHYDROXY-2-BUTANONE 4-PHOSPHATE SYNTHASE"/>
    <property type="match status" value="1"/>
</dbReference>
<dbReference type="InterPro" id="IPR036144">
    <property type="entry name" value="RibA-like_sf"/>
</dbReference>
<dbReference type="NCBIfam" id="TIGR00505">
    <property type="entry name" value="ribA"/>
    <property type="match status" value="1"/>
</dbReference>
<feature type="binding site" evidence="17">
    <location>
        <begin position="145"/>
        <end position="149"/>
    </location>
    <ligand>
        <name>D-ribulose 5-phosphate</name>
        <dbReference type="ChEBI" id="CHEBI:58121"/>
    </ligand>
</feature>
<dbReference type="EC" id="4.1.99.12" evidence="17"/>
<feature type="binding site" evidence="17">
    <location>
        <position position="322"/>
    </location>
    <ligand>
        <name>GTP</name>
        <dbReference type="ChEBI" id="CHEBI:37565"/>
    </ligand>
</feature>
<feature type="binding site" evidence="17">
    <location>
        <begin position="33"/>
        <end position="34"/>
    </location>
    <ligand>
        <name>D-ribulose 5-phosphate</name>
        <dbReference type="ChEBI" id="CHEBI:58121"/>
    </ligand>
</feature>
<feature type="binding site" evidence="17">
    <location>
        <position position="38"/>
    </location>
    <ligand>
        <name>D-ribulose 5-phosphate</name>
        <dbReference type="ChEBI" id="CHEBI:58121"/>
    </ligand>
</feature>
<comment type="function">
    <text evidence="2 17">Catalyzes the conversion of D-ribulose 5-phosphate to formate and 3,4-dihydroxy-2-butanone 4-phosphate.</text>
</comment>
<feature type="binding site" evidence="17">
    <location>
        <position position="34"/>
    </location>
    <ligand>
        <name>Mg(2+)</name>
        <dbReference type="ChEBI" id="CHEBI:18420"/>
        <label>1</label>
    </ligand>
</feature>
<protein>
    <recommendedName>
        <fullName evidence="17">Riboflavin biosynthesis protein RibBA</fullName>
    </recommendedName>
    <domain>
        <recommendedName>
            <fullName evidence="17">3,4-dihydroxy-2-butanone 4-phosphate synthase</fullName>
            <shortName evidence="17">DHBP synthase</shortName>
            <ecNumber evidence="17">4.1.99.12</ecNumber>
        </recommendedName>
    </domain>
    <domain>
        <recommendedName>
            <fullName evidence="17">GTP cyclohydrolase-2</fullName>
            <ecNumber evidence="17">3.5.4.25</ecNumber>
        </recommendedName>
        <alternativeName>
            <fullName evidence="17">GTP cyclohydrolase II</fullName>
        </alternativeName>
    </domain>
</protein>
<evidence type="ECO:0000256" key="2">
    <source>
        <dbReference type="ARBA" id="ARBA00002284"/>
    </source>
</evidence>
<evidence type="ECO:0000256" key="4">
    <source>
        <dbReference type="ARBA" id="ARBA00004904"/>
    </source>
</evidence>
<evidence type="ECO:0000313" key="19">
    <source>
        <dbReference type="EMBL" id="MFD0958766.1"/>
    </source>
</evidence>
<dbReference type="InterPro" id="IPR017945">
    <property type="entry name" value="DHBP_synth_RibB-like_a/b_dom"/>
</dbReference>
<dbReference type="InterPro" id="IPR032677">
    <property type="entry name" value="GTP_cyclohydro_II"/>
</dbReference>
<evidence type="ECO:0000256" key="14">
    <source>
        <dbReference type="ARBA" id="ARBA00023239"/>
    </source>
</evidence>
<comment type="pathway">
    <text evidence="3 17">Cofactor biosynthesis; riboflavin biosynthesis; 5-amino-6-(D-ribitylamino)uracil from GTP: step 1/4.</text>
</comment>
<feature type="binding site" evidence="17">
    <location>
        <position position="275"/>
    </location>
    <ligand>
        <name>Zn(2+)</name>
        <dbReference type="ChEBI" id="CHEBI:29105"/>
        <note>catalytic</note>
    </ligand>
</feature>
<organism evidence="19 20">
    <name type="scientific">Paenibacillus chungangensis</name>
    <dbReference type="NCBI Taxonomy" id="696535"/>
    <lineage>
        <taxon>Bacteria</taxon>
        <taxon>Bacillati</taxon>
        <taxon>Bacillota</taxon>
        <taxon>Bacilli</taxon>
        <taxon>Bacillales</taxon>
        <taxon>Paenibacillaceae</taxon>
        <taxon>Paenibacillus</taxon>
    </lineage>
</organism>
<comment type="catalytic activity">
    <reaction evidence="16 17">
        <text>GTP + 4 H2O = 2,5-diamino-6-hydroxy-4-(5-phosphoribosylamino)-pyrimidine + formate + 2 phosphate + 3 H(+)</text>
        <dbReference type="Rhea" id="RHEA:23704"/>
        <dbReference type="ChEBI" id="CHEBI:15377"/>
        <dbReference type="ChEBI" id="CHEBI:15378"/>
        <dbReference type="ChEBI" id="CHEBI:15740"/>
        <dbReference type="ChEBI" id="CHEBI:37565"/>
        <dbReference type="ChEBI" id="CHEBI:43474"/>
        <dbReference type="ChEBI" id="CHEBI:58614"/>
        <dbReference type="EC" id="3.5.4.25"/>
    </reaction>
</comment>
<feature type="binding site" evidence="17">
    <location>
        <position position="34"/>
    </location>
    <ligand>
        <name>Mg(2+)</name>
        <dbReference type="ChEBI" id="CHEBI:18420"/>
        <label>2</label>
    </ligand>
</feature>
<feature type="binding site" evidence="17">
    <location>
        <position position="148"/>
    </location>
    <ligand>
        <name>Mg(2+)</name>
        <dbReference type="ChEBI" id="CHEBI:18420"/>
        <label>2</label>
    </ligand>
</feature>
<dbReference type="InterPro" id="IPR000926">
    <property type="entry name" value="RibA"/>
</dbReference>
<comment type="pathway">
    <text evidence="4 17">Cofactor biosynthesis; riboflavin biosynthesis; 2-hydroxy-3-oxobutyl phosphate from D-ribulose 5-phosphate: step 1/1.</text>
</comment>
<dbReference type="GO" id="GO:0003935">
    <property type="term" value="F:GTP cyclohydrolase II activity"/>
    <property type="evidence" value="ECO:0007669"/>
    <property type="project" value="UniProtKB-EC"/>
</dbReference>
<evidence type="ECO:0000256" key="12">
    <source>
        <dbReference type="ARBA" id="ARBA00023134"/>
    </source>
</evidence>
<dbReference type="NCBIfam" id="NF001591">
    <property type="entry name" value="PRK00393.1"/>
    <property type="match status" value="1"/>
</dbReference>
<dbReference type="EMBL" id="JBHTJZ010000005">
    <property type="protein sequence ID" value="MFD0958766.1"/>
    <property type="molecule type" value="Genomic_DNA"/>
</dbReference>
<comment type="cofactor">
    <cofactor evidence="17">
        <name>Zn(2+)</name>
        <dbReference type="ChEBI" id="CHEBI:29105"/>
    </cofactor>
    <text evidence="17">Binds 1 zinc ion per subunit.</text>
</comment>
<sequence>MEQQREIAFDSIEAAIEDLKQGRPVIVVDDEDRENEGDLIALAEKATPEVINFMITEARGLVCVPITEEKAEQLDLPPMVKQNTDYHGTAFTVSVDHVSTTTGISAHERAMSVQAMIDPATSPSDLRRPGHIFPLIAKPGGVLRRAGHTEAAIDLALLCGAAPAGVICEIIKADGSMARLPDLAEFREKHGLKLITIEDLIRYRNAKEKLVERVVEVKMPTDFGEFRAVAYSNQVDDKEHVALVKGEITSDLPVLVRVHSECLTGDVFHSHRCDCGPQLAAALRQIDEAGCGVLLYMRQEGRGIGLINKLKAYALQEQGLDTVEANAKLGFGADLREYGIGAQILRDLGVRKMSLMTNNPRKIKGLEGYGLEVSQRVPIQMEANDNNRNYLKTKQSKLGHMLRLDQLEMKGSE</sequence>
<dbReference type="RefSeq" id="WP_377562572.1">
    <property type="nucleotide sequence ID" value="NZ_JBHTJZ010000005.1"/>
</dbReference>
<feature type="binding site" evidence="17">
    <location>
        <position position="262"/>
    </location>
    <ligand>
        <name>Zn(2+)</name>
        <dbReference type="ChEBI" id="CHEBI:29105"/>
        <note>catalytic</note>
    </ligand>
</feature>
<keyword evidence="6 17" id="KW-0686">Riboflavin biosynthesis</keyword>
<name>A0ABW3HMQ3_9BACL</name>
<feature type="binding site" evidence="17">
    <location>
        <begin position="300"/>
        <end position="302"/>
    </location>
    <ligand>
        <name>GTP</name>
        <dbReference type="ChEBI" id="CHEBI:37565"/>
    </ligand>
</feature>
<reference evidence="20" key="1">
    <citation type="journal article" date="2019" name="Int. J. Syst. Evol. Microbiol.">
        <title>The Global Catalogue of Microorganisms (GCM) 10K type strain sequencing project: providing services to taxonomists for standard genome sequencing and annotation.</title>
        <authorList>
            <consortium name="The Broad Institute Genomics Platform"/>
            <consortium name="The Broad Institute Genome Sequencing Center for Infectious Disease"/>
            <person name="Wu L."/>
            <person name="Ma J."/>
        </authorList>
    </citation>
    <scope>NUCLEOTIDE SEQUENCE [LARGE SCALE GENOMIC DNA]</scope>
    <source>
        <strain evidence="20">CCUG 59129</strain>
    </source>
</reference>
<evidence type="ECO:0000256" key="5">
    <source>
        <dbReference type="ARBA" id="ARBA00005520"/>
    </source>
</evidence>
<evidence type="ECO:0000259" key="18">
    <source>
        <dbReference type="Pfam" id="PF00925"/>
    </source>
</evidence>
<feature type="active site" description="Proton acceptor; for GTP cyclohydrolase activity" evidence="17">
    <location>
        <position position="334"/>
    </location>
</feature>
<keyword evidence="8 17" id="KW-0547">Nucleotide-binding</keyword>
<proteinExistence type="inferred from homology"/>
<dbReference type="HAMAP" id="MF_00179">
    <property type="entry name" value="RibA"/>
    <property type="match status" value="1"/>
</dbReference>
<feature type="binding site" evidence="17">
    <location>
        <position position="362"/>
    </location>
    <ligand>
        <name>GTP</name>
        <dbReference type="ChEBI" id="CHEBI:37565"/>
    </ligand>
</feature>
<keyword evidence="12 17" id="KW-0342">GTP-binding</keyword>
<feature type="site" description="Essential for DHBP synthase activity" evidence="17">
    <location>
        <position position="131"/>
    </location>
</feature>
<dbReference type="HAMAP" id="MF_01283">
    <property type="entry name" value="RibBA"/>
    <property type="match status" value="1"/>
</dbReference>
<comment type="similarity">
    <text evidence="17">In the C-terminal section; belongs to the GTP cyclohydrolase II family.</text>
</comment>
<keyword evidence="10 17" id="KW-0862">Zinc</keyword>
<accession>A0ABW3HMQ3</accession>
<keyword evidence="9 17" id="KW-0378">Hydrolase</keyword>
<evidence type="ECO:0000256" key="17">
    <source>
        <dbReference type="HAMAP-Rule" id="MF_01283"/>
    </source>
</evidence>
<evidence type="ECO:0000256" key="9">
    <source>
        <dbReference type="ARBA" id="ARBA00022801"/>
    </source>
</evidence>
<gene>
    <name evidence="17" type="primary">ribBA</name>
    <name evidence="19" type="ORF">ACFQ2I_05120</name>
</gene>
<evidence type="ECO:0000256" key="3">
    <source>
        <dbReference type="ARBA" id="ARBA00004853"/>
    </source>
</evidence>
<dbReference type="CDD" id="cd00641">
    <property type="entry name" value="GTP_cyclohydro2"/>
    <property type="match status" value="1"/>
</dbReference>
<evidence type="ECO:0000256" key="15">
    <source>
        <dbReference type="ARBA" id="ARBA00023268"/>
    </source>
</evidence>
<feature type="region of interest" description="DHBP synthase" evidence="17">
    <location>
        <begin position="1"/>
        <end position="206"/>
    </location>
</feature>
<dbReference type="SUPFAM" id="SSF142695">
    <property type="entry name" value="RibA-like"/>
    <property type="match status" value="1"/>
</dbReference>
<dbReference type="GO" id="GO:0016740">
    <property type="term" value="F:transferase activity"/>
    <property type="evidence" value="ECO:0007669"/>
    <property type="project" value="UniProtKB-KW"/>
</dbReference>
<comment type="catalytic activity">
    <reaction evidence="1 17">
        <text>D-ribulose 5-phosphate = (2S)-2-hydroxy-3-oxobutyl phosphate + formate + H(+)</text>
        <dbReference type="Rhea" id="RHEA:18457"/>
        <dbReference type="ChEBI" id="CHEBI:15378"/>
        <dbReference type="ChEBI" id="CHEBI:15740"/>
        <dbReference type="ChEBI" id="CHEBI:58121"/>
        <dbReference type="ChEBI" id="CHEBI:58830"/>
        <dbReference type="EC" id="4.1.99.12"/>
    </reaction>
</comment>
<keyword evidence="20" id="KW-1185">Reference proteome</keyword>
<evidence type="ECO:0000313" key="20">
    <source>
        <dbReference type="Proteomes" id="UP001596989"/>
    </source>
</evidence>
<evidence type="ECO:0000256" key="1">
    <source>
        <dbReference type="ARBA" id="ARBA00000141"/>
    </source>
</evidence>
<dbReference type="NCBIfam" id="TIGR00506">
    <property type="entry name" value="ribB"/>
    <property type="match status" value="1"/>
</dbReference>
<evidence type="ECO:0000256" key="7">
    <source>
        <dbReference type="ARBA" id="ARBA00022723"/>
    </source>
</evidence>
<dbReference type="Proteomes" id="UP001596989">
    <property type="component" value="Unassembled WGS sequence"/>
</dbReference>
<keyword evidence="14 17" id="KW-0456">Lyase</keyword>
<feature type="binding site" evidence="17">
    <location>
        <position position="357"/>
    </location>
    <ligand>
        <name>GTP</name>
        <dbReference type="ChEBI" id="CHEBI:37565"/>
    </ligand>
</feature>
<comment type="cofactor">
    <cofactor evidence="17">
        <name>Mg(2+)</name>
        <dbReference type="ChEBI" id="CHEBI:18420"/>
    </cofactor>
    <cofactor evidence="17">
        <name>Mn(2+)</name>
        <dbReference type="ChEBI" id="CHEBI:29035"/>
    </cofactor>
    <text evidence="17">Binds 2 divalent metal cations per subunit. Magnesium or manganese.</text>
</comment>
<evidence type="ECO:0000256" key="6">
    <source>
        <dbReference type="ARBA" id="ARBA00022619"/>
    </source>
</evidence>
<dbReference type="Gene3D" id="3.40.50.10990">
    <property type="entry name" value="GTP cyclohydrolase II"/>
    <property type="match status" value="1"/>
</dbReference>
<keyword evidence="7 17" id="KW-0479">Metal-binding</keyword>
<feature type="binding site" evidence="17">
    <location>
        <position position="169"/>
    </location>
    <ligand>
        <name>D-ribulose 5-phosphate</name>
        <dbReference type="ChEBI" id="CHEBI:58121"/>
    </ligand>
</feature>
<dbReference type="PIRSF" id="PIRSF001259">
    <property type="entry name" value="RibA"/>
    <property type="match status" value="1"/>
</dbReference>
<feature type="binding site" evidence="17">
    <location>
        <position position="273"/>
    </location>
    <ligand>
        <name>Zn(2+)</name>
        <dbReference type="ChEBI" id="CHEBI:29105"/>
        <note>catalytic</note>
    </ligand>
</feature>
<dbReference type="NCBIfam" id="NF006803">
    <property type="entry name" value="PRK09311.1"/>
    <property type="match status" value="1"/>
</dbReference>
<keyword evidence="13 17" id="KW-0464">Manganese</keyword>
<comment type="similarity">
    <text evidence="5 17">In the N-terminal section; belongs to the DHBP synthase family.</text>
</comment>
<evidence type="ECO:0000256" key="8">
    <source>
        <dbReference type="ARBA" id="ARBA00022741"/>
    </source>
</evidence>
<keyword evidence="15 17" id="KW-0511">Multifunctional enzyme</keyword>
<keyword evidence="19" id="KW-0808">Transferase</keyword>
<dbReference type="SUPFAM" id="SSF55821">
    <property type="entry name" value="YrdC/RibB"/>
    <property type="match status" value="1"/>
</dbReference>
<comment type="caution">
    <text evidence="19">The sequence shown here is derived from an EMBL/GenBank/DDBJ whole genome shotgun (WGS) entry which is preliminary data.</text>
</comment>
<comment type="function">
    <text evidence="17">Catalyzes the conversion of GTP to 2,5-diamino-6-ribosylamino-4(3H)-pyrimidinone 5'-phosphate (DARP), formate and pyrophosphate.</text>
</comment>
<dbReference type="Pfam" id="PF00925">
    <property type="entry name" value="GTP_cyclohydro2"/>
    <property type="match status" value="1"/>
</dbReference>
<evidence type="ECO:0000256" key="11">
    <source>
        <dbReference type="ARBA" id="ARBA00022842"/>
    </source>
</evidence>
<feature type="binding site" evidence="17">
    <location>
        <position position="278"/>
    </location>
    <ligand>
        <name>GTP</name>
        <dbReference type="ChEBI" id="CHEBI:37565"/>
    </ligand>
</feature>